<keyword evidence="6 12" id="KW-0408">Iron</keyword>
<evidence type="ECO:0000256" key="7">
    <source>
        <dbReference type="ARBA" id="ARBA00023026"/>
    </source>
</evidence>
<gene>
    <name evidence="13" type="ORF">DNG_08921</name>
</gene>
<dbReference type="Gene3D" id="1.10.630.10">
    <property type="entry name" value="Cytochrome P450"/>
    <property type="match status" value="1"/>
</dbReference>
<sequence>MSTQVADFAASVLGALQSLRKLPRTTVATGFLGLLAAAFSARVAYRWYRLSHVPGPFWAGISTYWIIRVTLDGVAPYAYKEVTDKYGSLARVGPNDLITDDPELLRKMMAVRSPYSRGSWHGAQKLDPARDNLFSMTDEVAHRDLRAKMAAGYSGKENHSMEATIDSQIANFIDLIERKYLSTGADYRPMDLGEKGQFFTLDVISDLAFGQAFGFLEKDADPFDYVKITKAFIPFMIVLCHSPYLARLLHSPPFKGLFPKGSDKLGFGAFIGVTNKAVAARFKPGAENQLDMLGSFIRHGLTQEEASGEALLQVMAGSDTSATTIRMVLLNLLSTPRAYQRLRKEIDDAIEAGKISSPVKNTEGMELPYLQAVIKEVLRLNPPASGPFFKVVPPGGDVINGLFIPAGTQIGSSPLGIHRSKKRFGEDADTFRPERWLEEEDSDRLAMMHSTVDLVFHYGKYQCLGKPVAMMEFNKIFIELLRRFDFSIANAQKPAEISNFGIWMIENFWVRIERRAV</sequence>
<dbReference type="PRINTS" id="PR00463">
    <property type="entry name" value="EP450I"/>
</dbReference>
<dbReference type="FunFam" id="1.10.630.10:FF:000076">
    <property type="entry name" value="Cytochrome P450 monooxygenase"/>
    <property type="match status" value="1"/>
</dbReference>
<evidence type="ECO:0000256" key="4">
    <source>
        <dbReference type="ARBA" id="ARBA00022617"/>
    </source>
</evidence>
<comment type="cofactor">
    <cofactor evidence="1 12">
        <name>heme</name>
        <dbReference type="ChEBI" id="CHEBI:30413"/>
    </cofactor>
</comment>
<evidence type="ECO:0000256" key="3">
    <source>
        <dbReference type="ARBA" id="ARBA00010617"/>
    </source>
</evidence>
<evidence type="ECO:0000313" key="13">
    <source>
        <dbReference type="EMBL" id="SPO06232.1"/>
    </source>
</evidence>
<dbReference type="GO" id="GO:0005506">
    <property type="term" value="F:iron ion binding"/>
    <property type="evidence" value="ECO:0007669"/>
    <property type="project" value="InterPro"/>
</dbReference>
<protein>
    <recommendedName>
        <fullName evidence="10">Cytochrome P450 monooxygenase ABA1</fullName>
    </recommendedName>
    <alternativeName>
        <fullName evidence="11">Abscisic acid biosynthesis protein 1</fullName>
    </alternativeName>
    <alternativeName>
        <fullName evidence="9">Cytochrome P450 monooxygenase aba1</fullName>
    </alternativeName>
</protein>
<keyword evidence="7" id="KW-0843">Virulence</keyword>
<comment type="pathway">
    <text evidence="2">Hormone biosynthesis.</text>
</comment>
<dbReference type="PANTHER" id="PTHR24305">
    <property type="entry name" value="CYTOCHROME P450"/>
    <property type="match status" value="1"/>
</dbReference>
<evidence type="ECO:0000313" key="14">
    <source>
        <dbReference type="Proteomes" id="UP001187682"/>
    </source>
</evidence>
<dbReference type="InterPro" id="IPR036396">
    <property type="entry name" value="Cyt_P450_sf"/>
</dbReference>
<feature type="binding site" description="axial binding residue" evidence="12">
    <location>
        <position position="463"/>
    </location>
    <ligand>
        <name>heme</name>
        <dbReference type="ChEBI" id="CHEBI:30413"/>
    </ligand>
    <ligandPart>
        <name>Fe</name>
        <dbReference type="ChEBI" id="CHEBI:18248"/>
    </ligandPart>
</feature>
<evidence type="ECO:0000256" key="2">
    <source>
        <dbReference type="ARBA" id="ARBA00004972"/>
    </source>
</evidence>
<keyword evidence="8" id="KW-0503">Monooxygenase</keyword>
<dbReference type="InterPro" id="IPR001128">
    <property type="entry name" value="Cyt_P450"/>
</dbReference>
<dbReference type="GO" id="GO:0016705">
    <property type="term" value="F:oxidoreductase activity, acting on paired donors, with incorporation or reduction of molecular oxygen"/>
    <property type="evidence" value="ECO:0007669"/>
    <property type="project" value="InterPro"/>
</dbReference>
<keyword evidence="14" id="KW-1185">Reference proteome</keyword>
<dbReference type="SUPFAM" id="SSF48264">
    <property type="entry name" value="Cytochrome P450"/>
    <property type="match status" value="1"/>
</dbReference>
<evidence type="ECO:0000256" key="10">
    <source>
        <dbReference type="ARBA" id="ARBA00068222"/>
    </source>
</evidence>
<dbReference type="CDD" id="cd11060">
    <property type="entry name" value="CYP57A1-like"/>
    <property type="match status" value="1"/>
</dbReference>
<comment type="caution">
    <text evidence="13">The sequence shown here is derived from an EMBL/GenBank/DDBJ whole genome shotgun (WGS) entry which is preliminary data.</text>
</comment>
<evidence type="ECO:0000256" key="1">
    <source>
        <dbReference type="ARBA" id="ARBA00001971"/>
    </source>
</evidence>
<keyword evidence="5 12" id="KW-0479">Metal-binding</keyword>
<evidence type="ECO:0000256" key="11">
    <source>
        <dbReference type="ARBA" id="ARBA00079990"/>
    </source>
</evidence>
<evidence type="ECO:0000256" key="8">
    <source>
        <dbReference type="ARBA" id="ARBA00023033"/>
    </source>
</evidence>
<keyword evidence="4 12" id="KW-0349">Heme</keyword>
<dbReference type="Pfam" id="PF00067">
    <property type="entry name" value="p450"/>
    <property type="match status" value="1"/>
</dbReference>
<name>A0AAE8N4Y6_9PEZI</name>
<dbReference type="PANTHER" id="PTHR24305:SF168">
    <property type="entry name" value="P450, PUTATIVE (EUROFUNG)-RELATED"/>
    <property type="match status" value="1"/>
</dbReference>
<proteinExistence type="inferred from homology"/>
<dbReference type="InterPro" id="IPR050121">
    <property type="entry name" value="Cytochrome_P450_monoxygenase"/>
</dbReference>
<dbReference type="Proteomes" id="UP001187682">
    <property type="component" value="Unassembled WGS sequence"/>
</dbReference>
<dbReference type="InterPro" id="IPR002401">
    <property type="entry name" value="Cyt_P450_E_grp-I"/>
</dbReference>
<comment type="similarity">
    <text evidence="3">Belongs to the cytochrome P450 family.</text>
</comment>
<dbReference type="EMBL" id="ONZQ02000015">
    <property type="protein sequence ID" value="SPO06232.1"/>
    <property type="molecule type" value="Genomic_DNA"/>
</dbReference>
<organism evidence="13 14">
    <name type="scientific">Cephalotrichum gorgonifer</name>
    <dbReference type="NCBI Taxonomy" id="2041049"/>
    <lineage>
        <taxon>Eukaryota</taxon>
        <taxon>Fungi</taxon>
        <taxon>Dikarya</taxon>
        <taxon>Ascomycota</taxon>
        <taxon>Pezizomycotina</taxon>
        <taxon>Sordariomycetes</taxon>
        <taxon>Hypocreomycetidae</taxon>
        <taxon>Microascales</taxon>
        <taxon>Microascaceae</taxon>
        <taxon>Cephalotrichum</taxon>
    </lineage>
</organism>
<dbReference type="GO" id="GO:0020037">
    <property type="term" value="F:heme binding"/>
    <property type="evidence" value="ECO:0007669"/>
    <property type="project" value="InterPro"/>
</dbReference>
<reference evidence="13" key="1">
    <citation type="submission" date="2018-03" db="EMBL/GenBank/DDBJ databases">
        <authorList>
            <person name="Guldener U."/>
        </authorList>
    </citation>
    <scope>NUCLEOTIDE SEQUENCE</scope>
</reference>
<dbReference type="AlphaFoldDB" id="A0AAE8N4Y6"/>
<keyword evidence="8" id="KW-0560">Oxidoreductase</keyword>
<evidence type="ECO:0000256" key="5">
    <source>
        <dbReference type="ARBA" id="ARBA00022723"/>
    </source>
</evidence>
<evidence type="ECO:0000256" key="6">
    <source>
        <dbReference type="ARBA" id="ARBA00023004"/>
    </source>
</evidence>
<dbReference type="PRINTS" id="PR00385">
    <property type="entry name" value="P450"/>
</dbReference>
<evidence type="ECO:0000256" key="9">
    <source>
        <dbReference type="ARBA" id="ARBA00067672"/>
    </source>
</evidence>
<dbReference type="GO" id="GO:0004497">
    <property type="term" value="F:monooxygenase activity"/>
    <property type="evidence" value="ECO:0007669"/>
    <property type="project" value="UniProtKB-KW"/>
</dbReference>
<evidence type="ECO:0000256" key="12">
    <source>
        <dbReference type="PIRSR" id="PIRSR602401-1"/>
    </source>
</evidence>
<accession>A0AAE8N4Y6</accession>